<keyword evidence="2" id="KW-0812">Transmembrane</keyword>
<name>A0A379EV39_9PAST</name>
<reference evidence="2 3" key="1">
    <citation type="submission" date="2018-06" db="EMBL/GenBank/DDBJ databases">
        <authorList>
            <consortium name="Pathogen Informatics"/>
            <person name="Doyle S."/>
        </authorList>
    </citation>
    <scope>NUCLEOTIDE SEQUENCE [LARGE SCALE GENOMIC DNA]</scope>
    <source>
        <strain evidence="2 3">NCTC11621</strain>
    </source>
</reference>
<dbReference type="EMBL" id="UGTV01000015">
    <property type="protein sequence ID" value="SUC10083.1"/>
    <property type="molecule type" value="Genomic_DNA"/>
</dbReference>
<protein>
    <submittedName>
        <fullName evidence="2">Transmembrane protein</fullName>
    </submittedName>
</protein>
<feature type="signal peptide" evidence="1">
    <location>
        <begin position="1"/>
        <end position="20"/>
    </location>
</feature>
<gene>
    <name evidence="2" type="ORF">NCTC11621_01125</name>
</gene>
<keyword evidence="2" id="KW-0472">Membrane</keyword>
<dbReference type="InterPro" id="IPR011250">
    <property type="entry name" value="OMP/PagP_B-barrel"/>
</dbReference>
<dbReference type="AlphaFoldDB" id="A0A379EV39"/>
<accession>A0A379EV39</accession>
<keyword evidence="1" id="KW-0732">Signal</keyword>
<dbReference type="SUPFAM" id="SSF56925">
    <property type="entry name" value="OMPA-like"/>
    <property type="match status" value="1"/>
</dbReference>
<sequence length="234" mass="26739">MKNQTLLLITLSLASVFATAQTNQINFYGKAGVDLTSRFETMKIQAENGSEFPAAAGTKKNTFSPSIFLETTYNVLPQTEIGLGIGYIKRNGFHYSGTFEERVGTLDKETYKINRYSSLPLYFILKQNYVLSPNTKFYFKSDLGYALNKTKSTWYTSYTDDRKTFEHPIHFKTKDGLYAGLGVGIEYKFLLAELGYYHTNSALTYQSNHRQQKPKDFHNSYNNDALRLSVGFKF</sequence>
<evidence type="ECO:0000313" key="2">
    <source>
        <dbReference type="EMBL" id="SUC10083.1"/>
    </source>
</evidence>
<organism evidence="2 3">
    <name type="scientific">Pasteurella canis</name>
    <dbReference type="NCBI Taxonomy" id="753"/>
    <lineage>
        <taxon>Bacteria</taxon>
        <taxon>Pseudomonadati</taxon>
        <taxon>Pseudomonadota</taxon>
        <taxon>Gammaproteobacteria</taxon>
        <taxon>Pasteurellales</taxon>
        <taxon>Pasteurellaceae</taxon>
        <taxon>Pasteurella</taxon>
    </lineage>
</organism>
<evidence type="ECO:0000256" key="1">
    <source>
        <dbReference type="SAM" id="SignalP"/>
    </source>
</evidence>
<proteinExistence type="predicted"/>
<dbReference type="Proteomes" id="UP000254704">
    <property type="component" value="Unassembled WGS sequence"/>
</dbReference>
<evidence type="ECO:0000313" key="3">
    <source>
        <dbReference type="Proteomes" id="UP000254704"/>
    </source>
</evidence>
<feature type="chain" id="PRO_5016787979" evidence="1">
    <location>
        <begin position="21"/>
        <end position="234"/>
    </location>
</feature>
<dbReference type="RefSeq" id="WP_115322882.1">
    <property type="nucleotide sequence ID" value="NZ_UGTV01000015.1"/>
</dbReference>